<sequence>MDNIGQFKHFKYEYESSLTTNYFIFYNDGRLYVPPMAFYSDRTAASWRIIKKNGKIDSLIIEADNKVYQGKFKVDFLKNNTNSRLFMKLKSDSLEIVLYNYFKTKKERDAYINKYGIETTQVSDDYFPQLKQFPDNWKTFD</sequence>
<reference evidence="1" key="2">
    <citation type="submission" date="2022-04" db="EMBL/GenBank/DDBJ databases">
        <title>Complete Genome Sequence of Flavobacterium sediminilitoris YSM-43, Isolated from a Tidal Sediment.</title>
        <authorList>
            <person name="Lee P.A."/>
        </authorList>
    </citation>
    <scope>NUCLEOTIDE SEQUENCE</scope>
    <source>
        <strain evidence="1">YSM-43</strain>
    </source>
</reference>
<accession>A0ABY4HP92</accession>
<dbReference type="RefSeq" id="WP_246916689.1">
    <property type="nucleotide sequence ID" value="NZ_CP090145.1"/>
</dbReference>
<dbReference type="EMBL" id="CP090145">
    <property type="protein sequence ID" value="UOX34051.1"/>
    <property type="molecule type" value="Genomic_DNA"/>
</dbReference>
<proteinExistence type="predicted"/>
<protein>
    <submittedName>
        <fullName evidence="1">Uncharacterized protein</fullName>
    </submittedName>
</protein>
<reference evidence="1" key="1">
    <citation type="submission" date="2021-12" db="EMBL/GenBank/DDBJ databases">
        <authorList>
            <person name="Cha I.-T."/>
            <person name="Lee K.-E."/>
            <person name="Park S.-J."/>
        </authorList>
    </citation>
    <scope>NUCLEOTIDE SEQUENCE</scope>
    <source>
        <strain evidence="1">YSM-43</strain>
    </source>
</reference>
<gene>
    <name evidence="1" type="ORF">LXD69_00730</name>
</gene>
<evidence type="ECO:0000313" key="2">
    <source>
        <dbReference type="Proteomes" id="UP000830454"/>
    </source>
</evidence>
<dbReference type="Proteomes" id="UP000830454">
    <property type="component" value="Chromosome"/>
</dbReference>
<evidence type="ECO:0000313" key="1">
    <source>
        <dbReference type="EMBL" id="UOX34051.1"/>
    </source>
</evidence>
<organism evidence="1 2">
    <name type="scientific">Flavobacterium sediminilitoris</name>
    <dbReference type="NCBI Taxonomy" id="2024526"/>
    <lineage>
        <taxon>Bacteria</taxon>
        <taxon>Pseudomonadati</taxon>
        <taxon>Bacteroidota</taxon>
        <taxon>Flavobacteriia</taxon>
        <taxon>Flavobacteriales</taxon>
        <taxon>Flavobacteriaceae</taxon>
        <taxon>Flavobacterium</taxon>
    </lineage>
</organism>
<name>A0ABY4HP92_9FLAO</name>
<keyword evidence="2" id="KW-1185">Reference proteome</keyword>